<dbReference type="EMBL" id="FOAF01000003">
    <property type="protein sequence ID" value="SEL66486.1"/>
    <property type="molecule type" value="Genomic_DNA"/>
</dbReference>
<name>A0A1H7S2E4_OLID1</name>
<dbReference type="InterPro" id="IPR000713">
    <property type="entry name" value="Mur_ligase_N"/>
</dbReference>
<organism evidence="15 16">
    <name type="scientific">Olivibacter domesticus</name>
    <name type="common">Pseudosphingobacterium domesticum</name>
    <dbReference type="NCBI Taxonomy" id="407022"/>
    <lineage>
        <taxon>Bacteria</taxon>
        <taxon>Pseudomonadati</taxon>
        <taxon>Bacteroidota</taxon>
        <taxon>Sphingobacteriia</taxon>
        <taxon>Sphingobacteriales</taxon>
        <taxon>Sphingobacteriaceae</taxon>
        <taxon>Olivibacter</taxon>
    </lineage>
</organism>
<dbReference type="SUPFAM" id="SSF63418">
    <property type="entry name" value="MurE/MurF N-terminal domain"/>
    <property type="match status" value="1"/>
</dbReference>
<evidence type="ECO:0000256" key="6">
    <source>
        <dbReference type="ARBA" id="ARBA00022960"/>
    </source>
</evidence>
<keyword evidence="1 10" id="KW-0963">Cytoplasm</keyword>
<dbReference type="RefSeq" id="WP_093326142.1">
    <property type="nucleotide sequence ID" value="NZ_FOAF01000003.1"/>
</dbReference>
<dbReference type="GO" id="GO:0005524">
    <property type="term" value="F:ATP binding"/>
    <property type="evidence" value="ECO:0007669"/>
    <property type="project" value="UniProtKB-UniRule"/>
</dbReference>
<sequence>MSIDTLYDAFVKSPKISTDTRKIVPGSIFFALRGANFNGNEYAEQALALGAVHAVIDDISYKKDDRYILVENVLEALQQLAEHHRSKLNIPIIGITGTNGKTTTKELLHAVLSVKFKTYATKGNLNNHIGVPLSILDITSDIEIAIIEMGANHVGEIAFLCEIAKPTLGLITNVGKAHLEGFGSFDGVKRAKGELYDWLEKSGGVLFLQADNNLLLNMANNRSFKEIITYGYNQGNHISGNLVSSNPTIALLWSSMKANGCKEEKVQTNLTGSYNMENVLAAIAVGLHFSLNCDEVHKGLISYMPTNNRSQISETANNTVICDYYNANASSMSAALENLENLTADNKAVILGDMFELGKESATEHNRIVQLVNAMHLNRKIFIGHEFYEQRDNVEHDDSEFYNSADEAIQALKKMPLKGSLVLLKASRGMAFEKLVAFL</sequence>
<keyword evidence="3 10" id="KW-0132">Cell division</keyword>
<feature type="binding site" evidence="10">
    <location>
        <begin position="97"/>
        <end position="103"/>
    </location>
    <ligand>
        <name>ATP</name>
        <dbReference type="ChEBI" id="CHEBI:30616"/>
    </ligand>
</feature>
<dbReference type="UniPathway" id="UPA00219"/>
<dbReference type="InterPro" id="IPR004101">
    <property type="entry name" value="Mur_ligase_C"/>
</dbReference>
<dbReference type="GO" id="GO:0008360">
    <property type="term" value="P:regulation of cell shape"/>
    <property type="evidence" value="ECO:0007669"/>
    <property type="project" value="UniProtKB-KW"/>
</dbReference>
<dbReference type="InterPro" id="IPR013221">
    <property type="entry name" value="Mur_ligase_cen"/>
</dbReference>
<dbReference type="Pfam" id="PF02875">
    <property type="entry name" value="Mur_ligase_C"/>
    <property type="match status" value="1"/>
</dbReference>
<dbReference type="GO" id="GO:0051301">
    <property type="term" value="P:cell division"/>
    <property type="evidence" value="ECO:0007669"/>
    <property type="project" value="UniProtKB-KW"/>
</dbReference>
<keyword evidence="7 10" id="KW-0573">Peptidoglycan synthesis</keyword>
<dbReference type="Proteomes" id="UP000199421">
    <property type="component" value="Unassembled WGS sequence"/>
</dbReference>
<dbReference type="Gene3D" id="3.40.1190.10">
    <property type="entry name" value="Mur-like, catalytic domain"/>
    <property type="match status" value="1"/>
</dbReference>
<keyword evidence="6 10" id="KW-0133">Cell shape</keyword>
<evidence type="ECO:0000256" key="11">
    <source>
        <dbReference type="RuleBase" id="RU004136"/>
    </source>
</evidence>
<feature type="domain" description="Mur ligase C-terminal" evidence="13">
    <location>
        <begin position="309"/>
        <end position="428"/>
    </location>
</feature>
<evidence type="ECO:0000256" key="5">
    <source>
        <dbReference type="ARBA" id="ARBA00022840"/>
    </source>
</evidence>
<dbReference type="AlphaFoldDB" id="A0A1H7S2E4"/>
<dbReference type="PANTHER" id="PTHR43024">
    <property type="entry name" value="UDP-N-ACETYLMURAMOYL-TRIPEPTIDE--D-ALANYL-D-ALANINE LIGASE"/>
    <property type="match status" value="1"/>
</dbReference>
<reference evidence="16" key="1">
    <citation type="submission" date="2016-10" db="EMBL/GenBank/DDBJ databases">
        <authorList>
            <person name="Varghese N."/>
            <person name="Submissions S."/>
        </authorList>
    </citation>
    <scope>NUCLEOTIDE SEQUENCE [LARGE SCALE GENOMIC DNA]</scope>
    <source>
        <strain evidence="16">DSM 18733</strain>
    </source>
</reference>
<gene>
    <name evidence="10" type="primary">murF</name>
    <name evidence="15" type="ORF">SAMN05661044_03035</name>
</gene>
<dbReference type="EC" id="6.3.2.10" evidence="10 11"/>
<comment type="subcellular location">
    <subcellularLocation>
        <location evidence="10 11">Cytoplasm</location>
    </subcellularLocation>
</comment>
<evidence type="ECO:0000256" key="7">
    <source>
        <dbReference type="ARBA" id="ARBA00022984"/>
    </source>
</evidence>
<evidence type="ECO:0000259" key="13">
    <source>
        <dbReference type="Pfam" id="PF02875"/>
    </source>
</evidence>
<dbReference type="InterPro" id="IPR036565">
    <property type="entry name" value="Mur-like_cat_sf"/>
</dbReference>
<dbReference type="InterPro" id="IPR051046">
    <property type="entry name" value="MurCDEF_CellWall_CoF430Synth"/>
</dbReference>
<dbReference type="GO" id="GO:0009252">
    <property type="term" value="P:peptidoglycan biosynthetic process"/>
    <property type="evidence" value="ECO:0007669"/>
    <property type="project" value="UniProtKB-UniRule"/>
</dbReference>
<keyword evidence="2 10" id="KW-0436">Ligase</keyword>
<comment type="catalytic activity">
    <reaction evidence="10 11">
        <text>D-alanyl-D-alanine + UDP-N-acetyl-alpha-D-muramoyl-L-alanyl-gamma-D-glutamyl-meso-2,6-diaminopimelate + ATP = UDP-N-acetyl-alpha-D-muramoyl-L-alanyl-gamma-D-glutamyl-meso-2,6-diaminopimeloyl-D-alanyl-D-alanine + ADP + phosphate + H(+)</text>
        <dbReference type="Rhea" id="RHEA:28374"/>
        <dbReference type="ChEBI" id="CHEBI:15378"/>
        <dbReference type="ChEBI" id="CHEBI:30616"/>
        <dbReference type="ChEBI" id="CHEBI:43474"/>
        <dbReference type="ChEBI" id="CHEBI:57822"/>
        <dbReference type="ChEBI" id="CHEBI:61386"/>
        <dbReference type="ChEBI" id="CHEBI:83905"/>
        <dbReference type="ChEBI" id="CHEBI:456216"/>
        <dbReference type="EC" id="6.3.2.10"/>
    </reaction>
</comment>
<dbReference type="Pfam" id="PF01225">
    <property type="entry name" value="Mur_ligase"/>
    <property type="match status" value="1"/>
</dbReference>
<feature type="domain" description="Mur ligase N-terminal catalytic" evidence="12">
    <location>
        <begin position="16"/>
        <end position="84"/>
    </location>
</feature>
<evidence type="ECO:0000256" key="3">
    <source>
        <dbReference type="ARBA" id="ARBA00022618"/>
    </source>
</evidence>
<keyword evidence="4 10" id="KW-0547">Nucleotide-binding</keyword>
<dbReference type="Gene3D" id="3.90.190.20">
    <property type="entry name" value="Mur ligase, C-terminal domain"/>
    <property type="match status" value="1"/>
</dbReference>
<evidence type="ECO:0000256" key="10">
    <source>
        <dbReference type="HAMAP-Rule" id="MF_02019"/>
    </source>
</evidence>
<dbReference type="Gene3D" id="3.40.1390.10">
    <property type="entry name" value="MurE/MurF, N-terminal domain"/>
    <property type="match status" value="1"/>
</dbReference>
<dbReference type="GO" id="GO:0071555">
    <property type="term" value="P:cell wall organization"/>
    <property type="evidence" value="ECO:0007669"/>
    <property type="project" value="UniProtKB-KW"/>
</dbReference>
<evidence type="ECO:0000256" key="4">
    <source>
        <dbReference type="ARBA" id="ARBA00022741"/>
    </source>
</evidence>
<evidence type="ECO:0000256" key="2">
    <source>
        <dbReference type="ARBA" id="ARBA00022598"/>
    </source>
</evidence>
<proteinExistence type="inferred from homology"/>
<evidence type="ECO:0000313" key="16">
    <source>
        <dbReference type="Proteomes" id="UP000199421"/>
    </source>
</evidence>
<dbReference type="SUPFAM" id="SSF53244">
    <property type="entry name" value="MurD-like peptide ligases, peptide-binding domain"/>
    <property type="match status" value="1"/>
</dbReference>
<keyword evidence="9 10" id="KW-0961">Cell wall biogenesis/degradation</keyword>
<comment type="pathway">
    <text evidence="10 11">Cell wall biogenesis; peptidoglycan biosynthesis.</text>
</comment>
<feature type="domain" description="Mur ligase central" evidence="14">
    <location>
        <begin position="95"/>
        <end position="285"/>
    </location>
</feature>
<evidence type="ECO:0000256" key="8">
    <source>
        <dbReference type="ARBA" id="ARBA00023306"/>
    </source>
</evidence>
<dbReference type="InterPro" id="IPR035911">
    <property type="entry name" value="MurE/MurF_N"/>
</dbReference>
<dbReference type="InterPro" id="IPR005863">
    <property type="entry name" value="UDP-N-AcMur_synth"/>
</dbReference>
<keyword evidence="5 10" id="KW-0067">ATP-binding</keyword>
<evidence type="ECO:0000259" key="12">
    <source>
        <dbReference type="Pfam" id="PF01225"/>
    </source>
</evidence>
<keyword evidence="16" id="KW-1185">Reference proteome</keyword>
<dbReference type="Pfam" id="PF08245">
    <property type="entry name" value="Mur_ligase_M"/>
    <property type="match status" value="1"/>
</dbReference>
<dbReference type="GO" id="GO:0005737">
    <property type="term" value="C:cytoplasm"/>
    <property type="evidence" value="ECO:0007669"/>
    <property type="project" value="UniProtKB-SubCell"/>
</dbReference>
<comment type="function">
    <text evidence="10 11">Involved in cell wall formation. Catalyzes the final step in the synthesis of UDP-N-acetylmuramoyl-pentapeptide, the precursor of murein.</text>
</comment>
<dbReference type="PANTHER" id="PTHR43024:SF1">
    <property type="entry name" value="UDP-N-ACETYLMURAMOYL-TRIPEPTIDE--D-ALANYL-D-ALANINE LIGASE"/>
    <property type="match status" value="1"/>
</dbReference>
<evidence type="ECO:0000313" key="15">
    <source>
        <dbReference type="EMBL" id="SEL66486.1"/>
    </source>
</evidence>
<evidence type="ECO:0000256" key="1">
    <source>
        <dbReference type="ARBA" id="ARBA00022490"/>
    </source>
</evidence>
<comment type="similarity">
    <text evidence="10">Belongs to the MurCDEF family. MurF subfamily.</text>
</comment>
<dbReference type="HAMAP" id="MF_02019">
    <property type="entry name" value="MurF"/>
    <property type="match status" value="1"/>
</dbReference>
<dbReference type="GO" id="GO:0047480">
    <property type="term" value="F:UDP-N-acetylmuramoyl-tripeptide-D-alanyl-D-alanine ligase activity"/>
    <property type="evidence" value="ECO:0007669"/>
    <property type="project" value="UniProtKB-UniRule"/>
</dbReference>
<accession>A0A1H7S2E4</accession>
<dbReference type="GO" id="GO:0008766">
    <property type="term" value="F:UDP-N-acetylmuramoylalanyl-D-glutamyl-2,6-diaminopimelate-D-alanyl-D-alanine ligase activity"/>
    <property type="evidence" value="ECO:0007669"/>
    <property type="project" value="RHEA"/>
</dbReference>
<dbReference type="STRING" id="407022.SAMN05661044_03035"/>
<dbReference type="SUPFAM" id="SSF53623">
    <property type="entry name" value="MurD-like peptide ligases, catalytic domain"/>
    <property type="match status" value="1"/>
</dbReference>
<evidence type="ECO:0000259" key="14">
    <source>
        <dbReference type="Pfam" id="PF08245"/>
    </source>
</evidence>
<keyword evidence="8 10" id="KW-0131">Cell cycle</keyword>
<dbReference type="InterPro" id="IPR036615">
    <property type="entry name" value="Mur_ligase_C_dom_sf"/>
</dbReference>
<protein>
    <recommendedName>
        <fullName evidence="10 11">UDP-N-acetylmuramoyl-tripeptide--D-alanyl-D-alanine ligase</fullName>
        <ecNumber evidence="10 11">6.3.2.10</ecNumber>
    </recommendedName>
    <alternativeName>
        <fullName evidence="10">D-alanyl-D-alanine-adding enzyme</fullName>
    </alternativeName>
</protein>
<dbReference type="OrthoDB" id="9801978at2"/>
<dbReference type="NCBIfam" id="TIGR01143">
    <property type="entry name" value="murF"/>
    <property type="match status" value="1"/>
</dbReference>
<evidence type="ECO:0000256" key="9">
    <source>
        <dbReference type="ARBA" id="ARBA00023316"/>
    </source>
</evidence>